<dbReference type="PANTHER" id="PTHR22550:SF5">
    <property type="entry name" value="LEUCINE ZIPPER PROTEIN 4"/>
    <property type="match status" value="1"/>
</dbReference>
<proteinExistence type="predicted"/>
<evidence type="ECO:0000313" key="7">
    <source>
        <dbReference type="EMBL" id="GAA4439658.1"/>
    </source>
</evidence>
<evidence type="ECO:0000313" key="8">
    <source>
        <dbReference type="Proteomes" id="UP001500552"/>
    </source>
</evidence>
<sequence length="229" mass="25345">MLAEDLKPNRLQALKSIASEFIDSRPKDLIGLTVYSGESYTQCPLTHDHALVKSLLSDASAEWLKDGTAIGMGLASAVNRLKRSSAEGKVIVLMTDGENNAGAIDPMKAAEFAKKYNISVYTIGIGTEGTAPFPVQDIHGKKKYYNVPVSIDEVLLKKIAQITKGSYFRAKNNQDLKTIYRKIDAKETPKPQMRSFLSFEELYIPFAFTALGLLLTELTLKYSLLRSFT</sequence>
<accession>A0ABP8M0Q4</accession>
<gene>
    <name evidence="7" type="ORF">GCM10023188_36140</name>
</gene>
<dbReference type="InterPro" id="IPR036465">
    <property type="entry name" value="vWFA_dom_sf"/>
</dbReference>
<evidence type="ECO:0000256" key="3">
    <source>
        <dbReference type="ARBA" id="ARBA00022989"/>
    </source>
</evidence>
<evidence type="ECO:0000256" key="2">
    <source>
        <dbReference type="ARBA" id="ARBA00022692"/>
    </source>
</evidence>
<dbReference type="SMART" id="SM00327">
    <property type="entry name" value="VWA"/>
    <property type="match status" value="1"/>
</dbReference>
<keyword evidence="1" id="KW-1003">Cell membrane</keyword>
<dbReference type="Proteomes" id="UP001500552">
    <property type="component" value="Unassembled WGS sequence"/>
</dbReference>
<dbReference type="SUPFAM" id="SSF53300">
    <property type="entry name" value="vWA-like"/>
    <property type="match status" value="1"/>
</dbReference>
<keyword evidence="8" id="KW-1185">Reference proteome</keyword>
<feature type="transmembrane region" description="Helical" evidence="5">
    <location>
        <begin position="202"/>
        <end position="220"/>
    </location>
</feature>
<keyword evidence="2 5" id="KW-0812">Transmembrane</keyword>
<protein>
    <recommendedName>
        <fullName evidence="6">VWFA domain-containing protein</fullName>
    </recommendedName>
</protein>
<dbReference type="PROSITE" id="PS50234">
    <property type="entry name" value="VWFA"/>
    <property type="match status" value="1"/>
</dbReference>
<dbReference type="PANTHER" id="PTHR22550">
    <property type="entry name" value="SPORE GERMINATION PROTEIN"/>
    <property type="match status" value="1"/>
</dbReference>
<evidence type="ECO:0000256" key="4">
    <source>
        <dbReference type="ARBA" id="ARBA00023136"/>
    </source>
</evidence>
<keyword evidence="3 5" id="KW-1133">Transmembrane helix</keyword>
<evidence type="ECO:0000256" key="1">
    <source>
        <dbReference type="ARBA" id="ARBA00022475"/>
    </source>
</evidence>
<reference evidence="8" key="1">
    <citation type="journal article" date="2019" name="Int. J. Syst. Evol. Microbiol.">
        <title>The Global Catalogue of Microorganisms (GCM) 10K type strain sequencing project: providing services to taxonomists for standard genome sequencing and annotation.</title>
        <authorList>
            <consortium name="The Broad Institute Genomics Platform"/>
            <consortium name="The Broad Institute Genome Sequencing Center for Infectious Disease"/>
            <person name="Wu L."/>
            <person name="Ma J."/>
        </authorList>
    </citation>
    <scope>NUCLEOTIDE SEQUENCE [LARGE SCALE GENOMIC DNA]</scope>
    <source>
        <strain evidence="8">JCM 17926</strain>
    </source>
</reference>
<comment type="caution">
    <text evidence="7">The sequence shown here is derived from an EMBL/GenBank/DDBJ whole genome shotgun (WGS) entry which is preliminary data.</text>
</comment>
<keyword evidence="4 5" id="KW-0472">Membrane</keyword>
<dbReference type="InterPro" id="IPR002035">
    <property type="entry name" value="VWF_A"/>
</dbReference>
<evidence type="ECO:0000259" key="6">
    <source>
        <dbReference type="PROSITE" id="PS50234"/>
    </source>
</evidence>
<organism evidence="7 8">
    <name type="scientific">Pontibacter saemangeumensis</name>
    <dbReference type="NCBI Taxonomy" id="1084525"/>
    <lineage>
        <taxon>Bacteria</taxon>
        <taxon>Pseudomonadati</taxon>
        <taxon>Bacteroidota</taxon>
        <taxon>Cytophagia</taxon>
        <taxon>Cytophagales</taxon>
        <taxon>Hymenobacteraceae</taxon>
        <taxon>Pontibacter</taxon>
    </lineage>
</organism>
<dbReference type="EMBL" id="BAABHC010000026">
    <property type="protein sequence ID" value="GAA4439658.1"/>
    <property type="molecule type" value="Genomic_DNA"/>
</dbReference>
<feature type="domain" description="VWFA" evidence="6">
    <location>
        <begin position="1"/>
        <end position="183"/>
    </location>
</feature>
<dbReference type="InterPro" id="IPR050768">
    <property type="entry name" value="UPF0353/GerABKA_families"/>
</dbReference>
<evidence type="ECO:0000256" key="5">
    <source>
        <dbReference type="SAM" id="Phobius"/>
    </source>
</evidence>
<dbReference type="Pfam" id="PF00092">
    <property type="entry name" value="VWA"/>
    <property type="match status" value="1"/>
</dbReference>
<name>A0ABP8M0Q4_9BACT</name>
<dbReference type="Gene3D" id="3.40.50.410">
    <property type="entry name" value="von Willebrand factor, type A domain"/>
    <property type="match status" value="1"/>
</dbReference>